<reference evidence="8 9" key="1">
    <citation type="submission" date="2024-06" db="EMBL/GenBank/DDBJ databases">
        <title>Genomic Encyclopedia of Type Strains, Phase IV (KMG-IV): sequencing the most valuable type-strain genomes for metagenomic binning, comparative biology and taxonomic classification.</title>
        <authorList>
            <person name="Goeker M."/>
        </authorList>
    </citation>
    <scope>NUCLEOTIDE SEQUENCE [LARGE SCALE GENOMIC DNA]</scope>
    <source>
        <strain evidence="8 9">DSM 17253</strain>
    </source>
</reference>
<name>A0ABV2EZH8_9BACL</name>
<dbReference type="InterPro" id="IPR050490">
    <property type="entry name" value="Bact_solute-bd_prot1"/>
</dbReference>
<dbReference type="Gene3D" id="3.40.190.10">
    <property type="entry name" value="Periplasmic binding protein-like II"/>
    <property type="match status" value="2"/>
</dbReference>
<protein>
    <submittedName>
        <fullName evidence="8">Aldouronate transport system substrate-binding protein</fullName>
    </submittedName>
</protein>
<evidence type="ECO:0000256" key="1">
    <source>
        <dbReference type="ARBA" id="ARBA00022475"/>
    </source>
</evidence>
<organism evidence="8 9">
    <name type="scientific">Paenibacillus favisporus</name>
    <dbReference type="NCBI Taxonomy" id="221028"/>
    <lineage>
        <taxon>Bacteria</taxon>
        <taxon>Bacillati</taxon>
        <taxon>Bacillota</taxon>
        <taxon>Bacilli</taxon>
        <taxon>Bacillales</taxon>
        <taxon>Paenibacillaceae</taxon>
        <taxon>Paenibacillus</taxon>
    </lineage>
</organism>
<dbReference type="Proteomes" id="UP001549098">
    <property type="component" value="Unassembled WGS sequence"/>
</dbReference>
<evidence type="ECO:0000256" key="3">
    <source>
        <dbReference type="ARBA" id="ARBA00023136"/>
    </source>
</evidence>
<evidence type="ECO:0000256" key="7">
    <source>
        <dbReference type="SAM" id="SignalP"/>
    </source>
</evidence>
<keyword evidence="1" id="KW-1003">Cell membrane</keyword>
<accession>A0ABV2EZH8</accession>
<dbReference type="PANTHER" id="PTHR43649:SF33">
    <property type="entry name" value="POLYGALACTURONAN_RHAMNOGALACTURONAN-BINDING PROTEIN YTCQ"/>
    <property type="match status" value="1"/>
</dbReference>
<dbReference type="RefSeq" id="WP_354495532.1">
    <property type="nucleotide sequence ID" value="NZ_JBEPLV010000001.1"/>
</dbReference>
<dbReference type="PANTHER" id="PTHR43649">
    <property type="entry name" value="ARABINOSE-BINDING PROTEIN-RELATED"/>
    <property type="match status" value="1"/>
</dbReference>
<proteinExistence type="predicted"/>
<keyword evidence="3" id="KW-0472">Membrane</keyword>
<comment type="caution">
    <text evidence="8">The sequence shown here is derived from an EMBL/GenBank/DDBJ whole genome shotgun (WGS) entry which is preliminary data.</text>
</comment>
<keyword evidence="2 7" id="KW-0732">Signal</keyword>
<evidence type="ECO:0000256" key="5">
    <source>
        <dbReference type="ARBA" id="ARBA00023288"/>
    </source>
</evidence>
<keyword evidence="4" id="KW-0564">Palmitate</keyword>
<dbReference type="CDD" id="cd13580">
    <property type="entry name" value="PBP2_AlgQ_like_1"/>
    <property type="match status" value="1"/>
</dbReference>
<evidence type="ECO:0000256" key="4">
    <source>
        <dbReference type="ARBA" id="ARBA00023139"/>
    </source>
</evidence>
<evidence type="ECO:0000313" key="8">
    <source>
        <dbReference type="EMBL" id="MET3544906.1"/>
    </source>
</evidence>
<dbReference type="PROSITE" id="PS51257">
    <property type="entry name" value="PROKAR_LIPOPROTEIN"/>
    <property type="match status" value="1"/>
</dbReference>
<evidence type="ECO:0000313" key="9">
    <source>
        <dbReference type="Proteomes" id="UP001549098"/>
    </source>
</evidence>
<dbReference type="EMBL" id="JBEPLV010000001">
    <property type="protein sequence ID" value="MET3544906.1"/>
    <property type="molecule type" value="Genomic_DNA"/>
</dbReference>
<evidence type="ECO:0000256" key="2">
    <source>
        <dbReference type="ARBA" id="ARBA00022729"/>
    </source>
</evidence>
<sequence length="511" mass="56761">MKLRNMLSVLVISAIAAGLLSGCGGRKESSGSPESGEVGKRPTINIVQPNFGRKFLDGMNENNNPYQKYVNDSVNIDVHVVYPPSDGYQDKLNVMMSSGDDIDMVFTQDASWFINMVNQKALQPLNDAIEASGPDLKKSVPQEAWDSVTVDGNIYAVPAVNYILGNDLMYVRKDWLDNLGLQPPKTLDEYVNVMRQFAQNDPDGDGKDDTVGLLMGENLIRSAPFFGSFGVPFNGTSAVNQWVMRDGKLVNATILPETKEALQFLADLYKEQLIDPEWALNKNNNIEEKVASGKAGLFSATWFDTRGPILTNKTNDPKAEWIPLDYPVGQGGKSGVVASSMVMGYSIVPAKSKKANEVIKMFNFANGEGHEPIKLGLPEHNISKRENGKLVMDFEEHNKHVYRNNILDYAAPWDQELDYQRLDALGPEFKLKDNVTRISSNLILNEYNGPPTPSMGKNGVQLTKLMQETFTKIIMGTVPVEAFDQYVLQWQRQGGESITAEVNENYAKMNK</sequence>
<gene>
    <name evidence="8" type="ORF">ABID47_001500</name>
</gene>
<feature type="region of interest" description="Disordered" evidence="6">
    <location>
        <begin position="23"/>
        <end position="42"/>
    </location>
</feature>
<keyword evidence="5" id="KW-0449">Lipoprotein</keyword>
<dbReference type="InterPro" id="IPR006059">
    <property type="entry name" value="SBP"/>
</dbReference>
<feature type="signal peptide" evidence="7">
    <location>
        <begin position="1"/>
        <end position="16"/>
    </location>
</feature>
<evidence type="ECO:0000256" key="6">
    <source>
        <dbReference type="SAM" id="MobiDB-lite"/>
    </source>
</evidence>
<feature type="chain" id="PRO_5045610958" evidence="7">
    <location>
        <begin position="17"/>
        <end position="511"/>
    </location>
</feature>
<dbReference type="Pfam" id="PF01547">
    <property type="entry name" value="SBP_bac_1"/>
    <property type="match status" value="1"/>
</dbReference>
<keyword evidence="9" id="KW-1185">Reference proteome</keyword>
<dbReference type="SUPFAM" id="SSF53850">
    <property type="entry name" value="Periplasmic binding protein-like II"/>
    <property type="match status" value="1"/>
</dbReference>